<proteinExistence type="predicted"/>
<dbReference type="PROSITE" id="PS51034">
    <property type="entry name" value="ZP_2"/>
    <property type="match status" value="1"/>
</dbReference>
<dbReference type="PANTHER" id="PTHR22907">
    <property type="entry name" value="GH04558P"/>
    <property type="match status" value="1"/>
</dbReference>
<gene>
    <name evidence="3" type="ORF">OESDEN_24081</name>
</gene>
<dbReference type="Pfam" id="PF25301">
    <property type="entry name" value="CUT_C"/>
    <property type="match status" value="1"/>
</dbReference>
<dbReference type="EMBL" id="KN611893">
    <property type="protein sequence ID" value="KHJ76299.1"/>
    <property type="molecule type" value="Genomic_DNA"/>
</dbReference>
<evidence type="ECO:0000256" key="1">
    <source>
        <dbReference type="ARBA" id="ARBA00022729"/>
    </source>
</evidence>
<dbReference type="OrthoDB" id="6139674at2759"/>
<protein>
    <recommendedName>
        <fullName evidence="2">ZP domain-containing protein</fullName>
    </recommendedName>
</protein>
<organism evidence="3 4">
    <name type="scientific">Oesophagostomum dentatum</name>
    <name type="common">Nodular worm</name>
    <dbReference type="NCBI Taxonomy" id="61180"/>
    <lineage>
        <taxon>Eukaryota</taxon>
        <taxon>Metazoa</taxon>
        <taxon>Ecdysozoa</taxon>
        <taxon>Nematoda</taxon>
        <taxon>Chromadorea</taxon>
        <taxon>Rhabditida</taxon>
        <taxon>Rhabditina</taxon>
        <taxon>Rhabditomorpha</taxon>
        <taxon>Strongyloidea</taxon>
        <taxon>Strongylidae</taxon>
        <taxon>Oesophagostomum</taxon>
    </lineage>
</organism>
<feature type="domain" description="ZP" evidence="2">
    <location>
        <begin position="1"/>
        <end position="60"/>
    </location>
</feature>
<dbReference type="PANTHER" id="PTHR22907:SF54">
    <property type="entry name" value="GH04558P"/>
    <property type="match status" value="1"/>
</dbReference>
<name>A0A0B1RUC1_OESDE</name>
<reference evidence="3 4" key="1">
    <citation type="submission" date="2014-03" db="EMBL/GenBank/DDBJ databases">
        <title>Draft genome of the hookworm Oesophagostomum dentatum.</title>
        <authorList>
            <person name="Mitreva M."/>
        </authorList>
    </citation>
    <scope>NUCLEOTIDE SEQUENCE [LARGE SCALE GENOMIC DNA]</scope>
    <source>
        <strain evidence="3 4">OD-Hann</strain>
    </source>
</reference>
<evidence type="ECO:0000259" key="2">
    <source>
        <dbReference type="PROSITE" id="PS51034"/>
    </source>
</evidence>
<dbReference type="InterPro" id="IPR057475">
    <property type="entry name" value="CUT_C"/>
</dbReference>
<evidence type="ECO:0000313" key="4">
    <source>
        <dbReference type="Proteomes" id="UP000053660"/>
    </source>
</evidence>
<keyword evidence="1" id="KW-0732">Signal</keyword>
<sequence>MVVHSCFVDDGKGDRVEILDPDGCAVDRYVLNNLEYPGDLLAGQNSGKTGLMRSDIEKNA</sequence>
<dbReference type="Proteomes" id="UP000053660">
    <property type="component" value="Unassembled WGS sequence"/>
</dbReference>
<accession>A0A0B1RUC1</accession>
<dbReference type="AlphaFoldDB" id="A0A0B1RUC1"/>
<dbReference type="InterPro" id="IPR051962">
    <property type="entry name" value="Cuticlin"/>
</dbReference>
<dbReference type="InterPro" id="IPR001507">
    <property type="entry name" value="ZP_dom"/>
</dbReference>
<evidence type="ECO:0000313" key="3">
    <source>
        <dbReference type="EMBL" id="KHJ76299.1"/>
    </source>
</evidence>
<keyword evidence="4" id="KW-1185">Reference proteome</keyword>